<protein>
    <submittedName>
        <fullName evidence="13">Aminopeptidase</fullName>
        <ecNumber evidence="13">3.4.11.10</ecNumber>
    </submittedName>
</protein>
<feature type="binding site" evidence="8">
    <location>
        <position position="282"/>
    </location>
    <ligand>
        <name>Zn(2+)</name>
        <dbReference type="ChEBI" id="CHEBI:29105"/>
        <label>1</label>
    </ligand>
</feature>
<dbReference type="CDD" id="cd03879">
    <property type="entry name" value="M28_AAP"/>
    <property type="match status" value="1"/>
</dbReference>
<dbReference type="Pfam" id="PF04389">
    <property type="entry name" value="Peptidase_M28"/>
    <property type="match status" value="1"/>
</dbReference>
<keyword evidence="1 13" id="KW-0031">Aminopeptidase</keyword>
<keyword evidence="3 8" id="KW-0479">Metal-binding</keyword>
<evidence type="ECO:0000256" key="8">
    <source>
        <dbReference type="PIRSR" id="PIRSR036685-1"/>
    </source>
</evidence>
<feature type="binding site" evidence="8">
    <location>
        <position position="220"/>
    </location>
    <ligand>
        <name>Zn(2+)</name>
        <dbReference type="ChEBI" id="CHEBI:29105"/>
        <label>1</label>
    </ligand>
</feature>
<keyword evidence="6 8" id="KW-0862">Zinc</keyword>
<dbReference type="SUPFAM" id="SSF53187">
    <property type="entry name" value="Zn-dependent exopeptidases"/>
    <property type="match status" value="1"/>
</dbReference>
<dbReference type="EC" id="3.4.11.10" evidence="13"/>
<dbReference type="EMBL" id="CP000626">
    <property type="protein sequence ID" value="ABQ19152.1"/>
    <property type="molecule type" value="Genomic_DNA"/>
</dbReference>
<feature type="binding site" evidence="8">
    <location>
        <position position="200"/>
    </location>
    <ligand>
        <name>Zn(2+)</name>
        <dbReference type="ChEBI" id="CHEBI:29105"/>
        <label>1</label>
    </ligand>
</feature>
<feature type="binding site" evidence="8">
    <location>
        <position position="359"/>
    </location>
    <ligand>
        <name>Zn(2+)</name>
        <dbReference type="ChEBI" id="CHEBI:29105"/>
        <label>2</label>
        <note>catalytic</note>
    </ligand>
</feature>
<proteinExistence type="predicted"/>
<dbReference type="InterPro" id="IPR007280">
    <property type="entry name" value="Peptidase_C_arc/bac"/>
</dbReference>
<feature type="chain" id="PRO_5030008117" evidence="10">
    <location>
        <begin position="19"/>
        <end position="501"/>
    </location>
</feature>
<keyword evidence="7" id="KW-0865">Zymogen</keyword>
<dbReference type="PIRSF" id="PIRSF036685">
    <property type="entry name" value="BacLeuNPeptidase"/>
    <property type="match status" value="1"/>
</dbReference>
<feature type="binding site" evidence="8">
    <location>
        <position position="255"/>
    </location>
    <ligand>
        <name>Zn(2+)</name>
        <dbReference type="ChEBI" id="CHEBI:29105"/>
        <label>2</label>
        <note>catalytic</note>
    </ligand>
</feature>
<evidence type="ECO:0000256" key="4">
    <source>
        <dbReference type="ARBA" id="ARBA00022729"/>
    </source>
</evidence>
<dbReference type="KEGG" id="vcr:VC395_A0837"/>
<evidence type="ECO:0000259" key="12">
    <source>
        <dbReference type="Pfam" id="PF04389"/>
    </source>
</evidence>
<dbReference type="Gene3D" id="2.60.120.380">
    <property type="match status" value="1"/>
</dbReference>
<organism evidence="13 14">
    <name type="scientific">Vibrio cholerae serotype O1 (strain ATCC 39541 / Classical Ogawa 395 / O395)</name>
    <dbReference type="NCBI Taxonomy" id="345073"/>
    <lineage>
        <taxon>Bacteria</taxon>
        <taxon>Pseudomonadati</taxon>
        <taxon>Pseudomonadota</taxon>
        <taxon>Gammaproteobacteria</taxon>
        <taxon>Vibrionales</taxon>
        <taxon>Vibrionaceae</taxon>
        <taxon>Vibrio</taxon>
    </lineage>
</organism>
<dbReference type="InterPro" id="IPR007484">
    <property type="entry name" value="Peptidase_M28"/>
</dbReference>
<evidence type="ECO:0000256" key="6">
    <source>
        <dbReference type="ARBA" id="ARBA00022833"/>
    </source>
</evidence>
<evidence type="ECO:0000313" key="14">
    <source>
        <dbReference type="Proteomes" id="UP000000249"/>
    </source>
</evidence>
<feature type="domain" description="Peptidase M28" evidence="12">
    <location>
        <begin position="181"/>
        <end position="379"/>
    </location>
</feature>
<dbReference type="Pfam" id="PF04151">
    <property type="entry name" value="PPC"/>
    <property type="match status" value="1"/>
</dbReference>
<dbReference type="RefSeq" id="WP_001037203.1">
    <property type="nucleotide sequence ID" value="NC_009456.1"/>
</dbReference>
<dbReference type="FunFam" id="2.60.120.380:FF:000013">
    <property type="entry name" value="Alkaline serine protease"/>
    <property type="match status" value="1"/>
</dbReference>
<feature type="signal peptide" evidence="10">
    <location>
        <begin position="1"/>
        <end position="18"/>
    </location>
</feature>
<accession>A0A0H3AGS2</accession>
<dbReference type="AlphaFoldDB" id="A0A0H3AGS2"/>
<evidence type="ECO:0000256" key="9">
    <source>
        <dbReference type="PIRSR" id="PIRSR036685-2"/>
    </source>
</evidence>
<keyword evidence="9" id="KW-1015">Disulfide bond</keyword>
<dbReference type="GO" id="GO:0046872">
    <property type="term" value="F:metal ion binding"/>
    <property type="evidence" value="ECO:0007669"/>
    <property type="project" value="UniProtKB-KW"/>
</dbReference>
<dbReference type="PATRIC" id="fig|345073.21.peg.3568"/>
<keyword evidence="2" id="KW-0645">Protease</keyword>
<evidence type="ECO:0000259" key="11">
    <source>
        <dbReference type="Pfam" id="PF04151"/>
    </source>
</evidence>
<dbReference type="Gene3D" id="3.40.630.10">
    <property type="entry name" value="Zn peptidases"/>
    <property type="match status" value="1"/>
</dbReference>
<dbReference type="OrthoDB" id="9789219at2"/>
<comment type="cofactor">
    <cofactor evidence="8">
        <name>Zn(2+)</name>
        <dbReference type="ChEBI" id="CHEBI:29105"/>
    </cofactor>
    <text evidence="8">Binds 2 Zn(2+) ions per subunit.</text>
</comment>
<evidence type="ECO:0000256" key="3">
    <source>
        <dbReference type="ARBA" id="ARBA00022723"/>
    </source>
</evidence>
<sequence length="501" mass="54491">MNKLFVMALMSAALSANAEDKVWISMGADAVGSLNPALSESLLPHSFASGSQVWIGEVAIDELAELSHTMHEQHNRCGGYMVHTSAQGAMAALMMPESIANFTIPAPSQQDLVNAWLPQVSADQITNTIRALSSFNNRFYTTASGAQASDWLANEWCSLISSLPGSRIEQIKHSGYNQKSVVLTIQGSEKPDEWVIVGGHLDSTLGSHTNEQSIAPGADDDASGIASLSEIIRVLRDNNFRPKRSVALMAYAAEEVGLRGSQDLANQYKAQGKKVVSVLQLDMTNYRGSAEDIVFITDYTDSNLTQFLTTLIDEYLPELTYGYDRCGYACSDHASWHKAGFSAAMPFESKFKDYNPKIHTSQDTLANSDPTGNHAVKFTKLGLAYVIEMANAGSSQVPDDSVLQDGTAKINLSGARGTQKRFTFELSQSKPLTIQTYGGSGDVDLYVKYGSAPSKSNWDCRPYQNGNRETCSFNNAQPGIYHVMLDGYTNYNDVALKASTQ</sequence>
<evidence type="ECO:0000256" key="10">
    <source>
        <dbReference type="SAM" id="SignalP"/>
    </source>
</evidence>
<keyword evidence="4 10" id="KW-0732">Signal</keyword>
<dbReference type="InterPro" id="IPR045175">
    <property type="entry name" value="M28_fam"/>
</dbReference>
<dbReference type="GO" id="GO:0006508">
    <property type="term" value="P:proteolysis"/>
    <property type="evidence" value="ECO:0007669"/>
    <property type="project" value="UniProtKB-KW"/>
</dbReference>
<evidence type="ECO:0000256" key="5">
    <source>
        <dbReference type="ARBA" id="ARBA00022801"/>
    </source>
</evidence>
<dbReference type="eggNOG" id="COG2234">
    <property type="taxonomic scope" value="Bacteria"/>
</dbReference>
<keyword evidence="5 13" id="KW-0378">Hydrolase</keyword>
<evidence type="ECO:0000256" key="1">
    <source>
        <dbReference type="ARBA" id="ARBA00022438"/>
    </source>
</evidence>
<evidence type="ECO:0000256" key="2">
    <source>
        <dbReference type="ARBA" id="ARBA00022670"/>
    </source>
</evidence>
<evidence type="ECO:0000313" key="13">
    <source>
        <dbReference type="EMBL" id="ABQ19152.1"/>
    </source>
</evidence>
<feature type="disulfide bond" evidence="9">
    <location>
        <begin position="326"/>
        <end position="330"/>
    </location>
</feature>
<dbReference type="KEGG" id="vco:VC0395_0421"/>
<dbReference type="PANTHER" id="PTHR12147">
    <property type="entry name" value="METALLOPEPTIDASE M28 FAMILY MEMBER"/>
    <property type="match status" value="1"/>
</dbReference>
<evidence type="ECO:0000256" key="7">
    <source>
        <dbReference type="ARBA" id="ARBA00023145"/>
    </source>
</evidence>
<dbReference type="Proteomes" id="UP000000249">
    <property type="component" value="Chromosome 2"/>
</dbReference>
<dbReference type="PANTHER" id="PTHR12147:SF56">
    <property type="entry name" value="AMINOPEPTIDASE YDR415C-RELATED"/>
    <property type="match status" value="1"/>
</dbReference>
<dbReference type="GO" id="GO:0004177">
    <property type="term" value="F:aminopeptidase activity"/>
    <property type="evidence" value="ECO:0007669"/>
    <property type="project" value="UniProtKB-KW"/>
</dbReference>
<dbReference type="GO" id="GO:0008235">
    <property type="term" value="F:metalloexopeptidase activity"/>
    <property type="evidence" value="ECO:0007669"/>
    <property type="project" value="InterPro"/>
</dbReference>
<feature type="domain" description="Peptidase C-terminal archaeal/bacterial" evidence="11">
    <location>
        <begin position="421"/>
        <end position="486"/>
    </location>
</feature>
<dbReference type="InterPro" id="IPR012189">
    <property type="entry name" value="Pept_M28E_Ap1"/>
</dbReference>
<gene>
    <name evidence="13" type="ordered locus">VC0395_0421</name>
</gene>
<name>A0A0H3AGS2_VIBC3</name>
<reference evidence="13 14" key="1">
    <citation type="submission" date="2007-03" db="EMBL/GenBank/DDBJ databases">
        <authorList>
            <person name="Heidelberg J."/>
        </authorList>
    </citation>
    <scope>NUCLEOTIDE SEQUENCE [LARGE SCALE GENOMIC DNA]</scope>
    <source>
        <strain evidence="14">ATCC 39541 / Classical Ogawa 395 / O395</strain>
    </source>
</reference>